<keyword evidence="1" id="KW-0472">Membrane</keyword>
<dbReference type="Pfam" id="PF14270">
    <property type="entry name" value="DUF4358"/>
    <property type="match status" value="1"/>
</dbReference>
<dbReference type="AlphaFoldDB" id="A0A6N7UYW8"/>
<evidence type="ECO:0000256" key="1">
    <source>
        <dbReference type="SAM" id="Phobius"/>
    </source>
</evidence>
<evidence type="ECO:0000313" key="3">
    <source>
        <dbReference type="Proteomes" id="UP000434409"/>
    </source>
</evidence>
<keyword evidence="1" id="KW-0812">Transmembrane</keyword>
<reference evidence="2 3" key="1">
    <citation type="submission" date="2019-08" db="EMBL/GenBank/DDBJ databases">
        <title>In-depth cultivation of the pig gut microbiome towards novel bacterial diversity and tailored functional studies.</title>
        <authorList>
            <person name="Wylensek D."/>
            <person name="Hitch T.C.A."/>
            <person name="Clavel T."/>
        </authorList>
    </citation>
    <scope>NUCLEOTIDE SEQUENCE [LARGE SCALE GENOMIC DNA]</scope>
    <source>
        <strain evidence="2 3">68-1-5</strain>
    </source>
</reference>
<accession>A0A6N7UYW8</accession>
<protein>
    <submittedName>
        <fullName evidence="2">DUF4358 domain-containing protein</fullName>
    </submittedName>
</protein>
<organism evidence="2 3">
    <name type="scientific">Suipraeoptans intestinalis</name>
    <dbReference type="NCBI Taxonomy" id="2606628"/>
    <lineage>
        <taxon>Bacteria</taxon>
        <taxon>Bacillati</taxon>
        <taxon>Bacillota</taxon>
        <taxon>Clostridia</taxon>
        <taxon>Lachnospirales</taxon>
        <taxon>Lachnospiraceae</taxon>
        <taxon>Suipraeoptans</taxon>
    </lineage>
</organism>
<proteinExistence type="predicted"/>
<dbReference type="EMBL" id="VULY01000018">
    <property type="protein sequence ID" value="MSR93479.1"/>
    <property type="molecule type" value="Genomic_DNA"/>
</dbReference>
<comment type="caution">
    <text evidence="2">The sequence shown here is derived from an EMBL/GenBank/DDBJ whole genome shotgun (WGS) entry which is preliminary data.</text>
</comment>
<feature type="transmembrane region" description="Helical" evidence="1">
    <location>
        <begin position="12"/>
        <end position="36"/>
    </location>
</feature>
<dbReference type="Proteomes" id="UP000434409">
    <property type="component" value="Unassembled WGS sequence"/>
</dbReference>
<name>A0A6N7UYW8_9FIRM</name>
<evidence type="ECO:0000313" key="2">
    <source>
        <dbReference type="EMBL" id="MSR93479.1"/>
    </source>
</evidence>
<gene>
    <name evidence="2" type="ORF">FYJ34_04155</name>
</gene>
<dbReference type="InterPro" id="IPR025648">
    <property type="entry name" value="DUF4358"/>
</dbReference>
<keyword evidence="3" id="KW-1185">Reference proteome</keyword>
<sequence length="166" mass="18760">MLQQQGNRKERVLVKGLKYAVILGIAVYIGFLLHYVGGSDQKFSKVKEEMEQVVDTRRLKNAGEQGLKRYYGLNGTDYEGVLCYVATTSMSAQELLVIKVKEESQVQEVETAIERRLADRKNDFAGYAPKQVELLEHAEISIRGTYIFLAVSPKASVYRDTFSKSL</sequence>
<keyword evidence="1" id="KW-1133">Transmembrane helix</keyword>